<dbReference type="PROSITE" id="PS50090">
    <property type="entry name" value="MYB_LIKE"/>
    <property type="match status" value="1"/>
</dbReference>
<evidence type="ECO:0000259" key="2">
    <source>
        <dbReference type="PROSITE" id="PS50090"/>
    </source>
</evidence>
<sequence length="899" mass="101928">MQQDEHGLVTSRFRRPSMDQLTFAESASAVMITADPYPTRWTAEEDDALCAGVEKHFFGNWLAILTDYQFTYSLANRSNINLKDKWRTLSKSSNVSNSKKKVMAHRIVDLMHPHQHSTKKISEKRKVEAVSDSQDCPVKEVSDPQNCQVKEVSDPQDCPVDEVSDPQDCPVEEVSDLQDFSVEEVIDSQDCPADEISETHGCPVDEVSDSQYCPVDEDSESDVYLIEELNSQDHHSSSTNTGQRRVTRSYMLWLSFSEDKKSSFTYIDPLWYNLYLNDSNKEKALNWIKKKDIFCRKYVFVLIFQCFGSKLKTPCILLLDSLEKADHSKQLETAIRKFVLDIYGFSERKEDKRLVSKMPFLVPKVPRQIDQEESKFYALALITTFMAFVSVKIPPHLFVIMSVHNSEPTPINSDHDDDIHDSVTRISKLDISDPLHLHPNDTTAFIVVSIKLKGTENYQVWSCAMLLALEGKNKIGFIDGSCKRSNTDEVLGKQWDRVNAIVLGWILNSISEELFLDDSYMQIRSSIMSRETLPYVRSAYATISSEESHRVVVGSIAGSSQRNQASAFVSNANMAGANQHMTYSDKELDNVVDISHLKINFGHLNGTEAFISKIENLKLSNGLTLYDVMVIPEYYVTLISVHKMAKENKIFVVFDKSKCYFVNQDLNLKNILGTGDQCEGLYYYNEQEPVMNVLKKSLNFDKADKDLCCEFNKKIKVFRNDNGTEFVNQYVSKFCADKEGIPLRIWSECILTATYLINRLLSSVLNGKSHYEMIYRKCPSLSHLRVFGCLCFATLVNSSDKFGSISEKYVLIGYSSDSDKIKDATENVFQDVNHINFFDLEYPKIPNDDERVDPNLNCDNKKSHSASSSSSESGGISVTADFPINSGNDADSSDNNFAT</sequence>
<dbReference type="Gene3D" id="3.40.395.10">
    <property type="entry name" value="Adenoviral Proteinase, Chain A"/>
    <property type="match status" value="1"/>
</dbReference>
<feature type="compositionally biased region" description="Low complexity" evidence="1">
    <location>
        <begin position="885"/>
        <end position="899"/>
    </location>
</feature>
<organism evidence="3 4">
    <name type="scientific">Tanacetum coccineum</name>
    <dbReference type="NCBI Taxonomy" id="301880"/>
    <lineage>
        <taxon>Eukaryota</taxon>
        <taxon>Viridiplantae</taxon>
        <taxon>Streptophyta</taxon>
        <taxon>Embryophyta</taxon>
        <taxon>Tracheophyta</taxon>
        <taxon>Spermatophyta</taxon>
        <taxon>Magnoliopsida</taxon>
        <taxon>eudicotyledons</taxon>
        <taxon>Gunneridae</taxon>
        <taxon>Pentapetalae</taxon>
        <taxon>asterids</taxon>
        <taxon>campanulids</taxon>
        <taxon>Asterales</taxon>
        <taxon>Asteraceae</taxon>
        <taxon>Asteroideae</taxon>
        <taxon>Anthemideae</taxon>
        <taxon>Anthemidinae</taxon>
        <taxon>Tanacetum</taxon>
    </lineage>
</organism>
<dbReference type="SUPFAM" id="SSF46689">
    <property type="entry name" value="Homeodomain-like"/>
    <property type="match status" value="1"/>
</dbReference>
<dbReference type="PANTHER" id="PTHR37610:SF78">
    <property type="entry name" value="GAG-POLYPEPTIDE OF LTR COPIA-TYPE-RELATED"/>
    <property type="match status" value="1"/>
</dbReference>
<dbReference type="SMART" id="SM00717">
    <property type="entry name" value="SANT"/>
    <property type="match status" value="1"/>
</dbReference>
<name>A0ABQ4XDU6_9ASTR</name>
<dbReference type="Gene3D" id="1.10.246.220">
    <property type="match status" value="1"/>
</dbReference>
<dbReference type="PANTHER" id="PTHR37610">
    <property type="entry name" value="CCHC-TYPE DOMAIN-CONTAINING PROTEIN"/>
    <property type="match status" value="1"/>
</dbReference>
<dbReference type="InterPro" id="IPR029472">
    <property type="entry name" value="Copia-like_N"/>
</dbReference>
<comment type="caution">
    <text evidence="3">The sequence shown here is derived from an EMBL/GenBank/DDBJ whole genome shotgun (WGS) entry which is preliminary data.</text>
</comment>
<evidence type="ECO:0000313" key="3">
    <source>
        <dbReference type="EMBL" id="GJS63465.1"/>
    </source>
</evidence>
<evidence type="ECO:0000313" key="4">
    <source>
        <dbReference type="Proteomes" id="UP001151760"/>
    </source>
</evidence>
<dbReference type="Proteomes" id="UP001151760">
    <property type="component" value="Unassembled WGS sequence"/>
</dbReference>
<dbReference type="SUPFAM" id="SSF54001">
    <property type="entry name" value="Cysteine proteinases"/>
    <property type="match status" value="1"/>
</dbReference>
<gene>
    <name evidence="3" type="ORF">Tco_0678029</name>
</gene>
<reference evidence="3" key="1">
    <citation type="journal article" date="2022" name="Int. J. Mol. Sci.">
        <title>Draft Genome of Tanacetum Coccineum: Genomic Comparison of Closely Related Tanacetum-Family Plants.</title>
        <authorList>
            <person name="Yamashiro T."/>
            <person name="Shiraishi A."/>
            <person name="Nakayama K."/>
            <person name="Satake H."/>
        </authorList>
    </citation>
    <scope>NUCLEOTIDE SEQUENCE</scope>
</reference>
<feature type="compositionally biased region" description="Low complexity" evidence="1">
    <location>
        <begin position="865"/>
        <end position="877"/>
    </location>
</feature>
<accession>A0ABQ4XDU6</accession>
<proteinExistence type="predicted"/>
<protein>
    <submittedName>
        <fullName evidence="3">Ribonuclease H-like domain-containing protein</fullName>
    </submittedName>
</protein>
<feature type="region of interest" description="Disordered" evidence="1">
    <location>
        <begin position="849"/>
        <end position="899"/>
    </location>
</feature>
<dbReference type="InterPro" id="IPR001005">
    <property type="entry name" value="SANT/Myb"/>
</dbReference>
<dbReference type="InterPro" id="IPR009057">
    <property type="entry name" value="Homeodomain-like_sf"/>
</dbReference>
<dbReference type="InterPro" id="IPR012337">
    <property type="entry name" value="RNaseH-like_sf"/>
</dbReference>
<feature type="domain" description="Myb-like" evidence="2">
    <location>
        <begin position="40"/>
        <end position="90"/>
    </location>
</feature>
<dbReference type="InterPro" id="IPR038765">
    <property type="entry name" value="Papain-like_cys_pep_sf"/>
</dbReference>
<dbReference type="SUPFAM" id="SSF53098">
    <property type="entry name" value="Ribonuclease H-like"/>
    <property type="match status" value="1"/>
</dbReference>
<feature type="region of interest" description="Disordered" evidence="1">
    <location>
        <begin position="149"/>
        <end position="168"/>
    </location>
</feature>
<reference evidence="3" key="2">
    <citation type="submission" date="2022-01" db="EMBL/GenBank/DDBJ databases">
        <authorList>
            <person name="Yamashiro T."/>
            <person name="Shiraishi A."/>
            <person name="Satake H."/>
            <person name="Nakayama K."/>
        </authorList>
    </citation>
    <scope>NUCLEOTIDE SEQUENCE</scope>
</reference>
<dbReference type="Pfam" id="PF14244">
    <property type="entry name" value="Retrotran_gag_3"/>
    <property type="match status" value="1"/>
</dbReference>
<dbReference type="EMBL" id="BQNB010009433">
    <property type="protein sequence ID" value="GJS63465.1"/>
    <property type="molecule type" value="Genomic_DNA"/>
</dbReference>
<feature type="compositionally biased region" description="Acidic residues" evidence="1">
    <location>
        <begin position="159"/>
        <end position="168"/>
    </location>
</feature>
<dbReference type="CDD" id="cd11660">
    <property type="entry name" value="SANT_TRF"/>
    <property type="match status" value="1"/>
</dbReference>
<evidence type="ECO:0000256" key="1">
    <source>
        <dbReference type="SAM" id="MobiDB-lite"/>
    </source>
</evidence>
<keyword evidence="4" id="KW-1185">Reference proteome</keyword>